<dbReference type="RefSeq" id="WP_091580239.1">
    <property type="nucleotide sequence ID" value="NZ_FNDU01000001.1"/>
</dbReference>
<dbReference type="InterPro" id="IPR028098">
    <property type="entry name" value="Glyco_trans_4-like_N"/>
</dbReference>
<reference evidence="3 4" key="1">
    <citation type="submission" date="2016-10" db="EMBL/GenBank/DDBJ databases">
        <authorList>
            <person name="de Groot N.N."/>
        </authorList>
    </citation>
    <scope>NUCLEOTIDE SEQUENCE [LARGE SCALE GENOMIC DNA]</scope>
    <source>
        <strain evidence="4">P4B,CCM 7963,CECT 7998,DSM 25260,IBRC-M 10614,KCTC 13821</strain>
    </source>
</reference>
<feature type="domain" description="Glycosyl transferase family 1" evidence="1">
    <location>
        <begin position="194"/>
        <end position="341"/>
    </location>
</feature>
<dbReference type="Pfam" id="PF13439">
    <property type="entry name" value="Glyco_transf_4"/>
    <property type="match status" value="1"/>
</dbReference>
<dbReference type="EMBL" id="FNDU01000001">
    <property type="protein sequence ID" value="SDH48950.1"/>
    <property type="molecule type" value="Genomic_DNA"/>
</dbReference>
<dbReference type="STRING" id="930129.SAMN05216352_101445"/>
<dbReference type="Gene3D" id="3.40.50.2000">
    <property type="entry name" value="Glycogen Phosphorylase B"/>
    <property type="match status" value="2"/>
</dbReference>
<dbReference type="CDD" id="cd03814">
    <property type="entry name" value="GT4-like"/>
    <property type="match status" value="1"/>
</dbReference>
<feature type="domain" description="Glycosyltransferase subfamily 4-like N-terminal" evidence="2">
    <location>
        <begin position="14"/>
        <end position="174"/>
    </location>
</feature>
<dbReference type="AlphaFoldDB" id="A0A1G8CVG1"/>
<dbReference type="PANTHER" id="PTHR45947:SF3">
    <property type="entry name" value="SULFOQUINOVOSYL TRANSFERASE SQD2"/>
    <property type="match status" value="1"/>
</dbReference>
<accession>A0A1G8CVG1</accession>
<gene>
    <name evidence="3" type="ORF">SAMN05216352_101445</name>
</gene>
<keyword evidence="4" id="KW-1185">Reference proteome</keyword>
<evidence type="ECO:0000259" key="2">
    <source>
        <dbReference type="Pfam" id="PF13439"/>
    </source>
</evidence>
<protein>
    <submittedName>
        <fullName evidence="3">Glycosyltransferase involved in cell wall bisynthesis</fullName>
    </submittedName>
</protein>
<organism evidence="3 4">
    <name type="scientific">Alteribacillus bidgolensis</name>
    <dbReference type="NCBI Taxonomy" id="930129"/>
    <lineage>
        <taxon>Bacteria</taxon>
        <taxon>Bacillati</taxon>
        <taxon>Bacillota</taxon>
        <taxon>Bacilli</taxon>
        <taxon>Bacillales</taxon>
        <taxon>Bacillaceae</taxon>
        <taxon>Alteribacillus</taxon>
    </lineage>
</organism>
<dbReference type="PANTHER" id="PTHR45947">
    <property type="entry name" value="SULFOQUINOVOSYL TRANSFERASE SQD2"/>
    <property type="match status" value="1"/>
</dbReference>
<dbReference type="Proteomes" id="UP000199017">
    <property type="component" value="Unassembled WGS sequence"/>
</dbReference>
<proteinExistence type="predicted"/>
<dbReference type="Pfam" id="PF00534">
    <property type="entry name" value="Glycos_transf_1"/>
    <property type="match status" value="1"/>
</dbReference>
<evidence type="ECO:0000259" key="1">
    <source>
        <dbReference type="Pfam" id="PF00534"/>
    </source>
</evidence>
<dbReference type="SUPFAM" id="SSF53756">
    <property type="entry name" value="UDP-Glycosyltransferase/glycogen phosphorylase"/>
    <property type="match status" value="1"/>
</dbReference>
<dbReference type="InterPro" id="IPR050194">
    <property type="entry name" value="Glycosyltransferase_grp1"/>
</dbReference>
<keyword evidence="3" id="KW-0808">Transferase</keyword>
<dbReference type="GO" id="GO:0016757">
    <property type="term" value="F:glycosyltransferase activity"/>
    <property type="evidence" value="ECO:0007669"/>
    <property type="project" value="InterPro"/>
</dbReference>
<dbReference type="InterPro" id="IPR001296">
    <property type="entry name" value="Glyco_trans_1"/>
</dbReference>
<evidence type="ECO:0000313" key="4">
    <source>
        <dbReference type="Proteomes" id="UP000199017"/>
    </source>
</evidence>
<evidence type="ECO:0000313" key="3">
    <source>
        <dbReference type="EMBL" id="SDH48950.1"/>
    </source>
</evidence>
<sequence>MRIAIVTETFLPQVDGVVTRVTATIKWLKEQGHTLLIIAPEGVNEFEGIQVKGIPARSFFIYKHRKVALPNPKVGQLLDEFQPDVVHVVNPALLGMAGIFYGRKWPLIASWHTNIPQYADYYKVPYLKPILWWILRTLHNRADVNLCTSNSVQKELTERGFKNVHLWKRGVDLNKFGVQYRDDDVRYRLSEGETDKTLLLYVGRLAAEKEIEKIRDVLDGSNHFRLAIVGDGPHRRILESYFQGTPTVFTGFLHGEELAKAYASSDIFVFPSRTETLGLVILEAMASGLPIVVANSGPTAEQVTDGENGMLYDPKIKDDFKNTVLKLQDGTLRQKMGYQASETSHAFSWSAPSNQLLSFFNDLKGSDKKSKMSLFKTLYVKKRES</sequence>
<name>A0A1G8CVG1_9BACI</name>
<dbReference type="OrthoDB" id="9802525at2"/>